<comment type="caution">
    <text evidence="7">The sequence shown here is derived from an EMBL/GenBank/DDBJ whole genome shotgun (WGS) entry which is preliminary data.</text>
</comment>
<dbReference type="PANTHER" id="PTHR40277:SF1">
    <property type="entry name" value="BLL5419 PROTEIN"/>
    <property type="match status" value="1"/>
</dbReference>
<dbReference type="InterPro" id="IPR022791">
    <property type="entry name" value="L-PG_synthase/AglD"/>
</dbReference>
<keyword evidence="4 6" id="KW-1133">Transmembrane helix</keyword>
<evidence type="ECO:0008006" key="8">
    <source>
        <dbReference type="Google" id="ProtNLM"/>
    </source>
</evidence>
<evidence type="ECO:0000256" key="6">
    <source>
        <dbReference type="SAM" id="Phobius"/>
    </source>
</evidence>
<dbReference type="NCBIfam" id="TIGR00374">
    <property type="entry name" value="flippase-like domain"/>
    <property type="match status" value="1"/>
</dbReference>
<protein>
    <recommendedName>
        <fullName evidence="8">Flippase-like domain-containing protein</fullName>
    </recommendedName>
</protein>
<organism evidence="7">
    <name type="scientific">marine sediment metagenome</name>
    <dbReference type="NCBI Taxonomy" id="412755"/>
    <lineage>
        <taxon>unclassified sequences</taxon>
        <taxon>metagenomes</taxon>
        <taxon>ecological metagenomes</taxon>
    </lineage>
</organism>
<dbReference type="Pfam" id="PF03706">
    <property type="entry name" value="LPG_synthase_TM"/>
    <property type="match status" value="1"/>
</dbReference>
<evidence type="ECO:0000256" key="4">
    <source>
        <dbReference type="ARBA" id="ARBA00022989"/>
    </source>
</evidence>
<evidence type="ECO:0000256" key="5">
    <source>
        <dbReference type="ARBA" id="ARBA00023136"/>
    </source>
</evidence>
<dbReference type="GO" id="GO:0005886">
    <property type="term" value="C:plasma membrane"/>
    <property type="evidence" value="ECO:0007669"/>
    <property type="project" value="UniProtKB-SubCell"/>
</dbReference>
<feature type="transmembrane region" description="Helical" evidence="6">
    <location>
        <begin position="96"/>
        <end position="117"/>
    </location>
</feature>
<dbReference type="PANTHER" id="PTHR40277">
    <property type="entry name" value="BLL5419 PROTEIN"/>
    <property type="match status" value="1"/>
</dbReference>
<feature type="transmembrane region" description="Helical" evidence="6">
    <location>
        <begin position="294"/>
        <end position="312"/>
    </location>
</feature>
<feature type="transmembrane region" description="Helical" evidence="6">
    <location>
        <begin position="202"/>
        <end position="223"/>
    </location>
</feature>
<sequence>MKRSGKQWILTALRYGLCFVALALLVSVVRWYDVVRLDDAELTELRLLEERGDTLLVLRDGAEVEIRRADVHTLEDGVLDIEYGIGGVVRRMDGKWALLALLVFIPVPFLQSLRLVWMLSIQNVRLSLWNAIKLSFAGNFFNFALPGTTGGDVIKAYYLTRYTHRKTEAVLTVFLDRVVGLFGLVLLAGTMILVTWDRERYGQFALVLAVVCGCLAVGALLVFSRRLRHAIKLPELAERLPMGDQLLRIGRATVAMRRHKGMVALSLWNTLALQITVIFSAFLMARALGLGGDIGHYFVYVPIGFLIAAVPISPPQGIGVVELFYLRVFAHTGLSTESQAVAFALGVRFVQLAWALPGVLVPLLGAHLPSQADLEKLDEPAAVGAAAAK</sequence>
<gene>
    <name evidence="7" type="ORF">LCGC14_1447820</name>
</gene>
<keyword evidence="5 6" id="KW-0472">Membrane</keyword>
<evidence type="ECO:0000313" key="7">
    <source>
        <dbReference type="EMBL" id="KKM69732.1"/>
    </source>
</evidence>
<reference evidence="7" key="1">
    <citation type="journal article" date="2015" name="Nature">
        <title>Complex archaea that bridge the gap between prokaryotes and eukaryotes.</title>
        <authorList>
            <person name="Spang A."/>
            <person name="Saw J.H."/>
            <person name="Jorgensen S.L."/>
            <person name="Zaremba-Niedzwiedzka K."/>
            <person name="Martijn J."/>
            <person name="Lind A.E."/>
            <person name="van Eijk R."/>
            <person name="Schleper C."/>
            <person name="Guy L."/>
            <person name="Ettema T.J."/>
        </authorList>
    </citation>
    <scope>NUCLEOTIDE SEQUENCE</scope>
</reference>
<evidence type="ECO:0000256" key="2">
    <source>
        <dbReference type="ARBA" id="ARBA00022475"/>
    </source>
</evidence>
<accession>A0A0F9MKJ1</accession>
<evidence type="ECO:0000256" key="1">
    <source>
        <dbReference type="ARBA" id="ARBA00004651"/>
    </source>
</evidence>
<dbReference type="AlphaFoldDB" id="A0A0F9MKJ1"/>
<dbReference type="EMBL" id="LAZR01009940">
    <property type="protein sequence ID" value="KKM69732.1"/>
    <property type="molecule type" value="Genomic_DNA"/>
</dbReference>
<feature type="transmembrane region" description="Helical" evidence="6">
    <location>
        <begin position="174"/>
        <end position="196"/>
    </location>
</feature>
<feature type="transmembrane region" description="Helical" evidence="6">
    <location>
        <begin position="266"/>
        <end position="288"/>
    </location>
</feature>
<comment type="subcellular location">
    <subcellularLocation>
        <location evidence="1">Cell membrane</location>
        <topology evidence="1">Multi-pass membrane protein</topology>
    </subcellularLocation>
</comment>
<keyword evidence="3 6" id="KW-0812">Transmembrane</keyword>
<feature type="transmembrane region" description="Helical" evidence="6">
    <location>
        <begin position="12"/>
        <end position="32"/>
    </location>
</feature>
<name>A0A0F9MKJ1_9ZZZZ</name>
<evidence type="ECO:0000256" key="3">
    <source>
        <dbReference type="ARBA" id="ARBA00022692"/>
    </source>
</evidence>
<keyword evidence="2" id="KW-1003">Cell membrane</keyword>
<proteinExistence type="predicted"/>